<name>A0A9X6NGZ5_HYPEX</name>
<dbReference type="EMBL" id="MTYJ01000301">
    <property type="protein sequence ID" value="OWA53069.1"/>
    <property type="molecule type" value="Genomic_DNA"/>
</dbReference>
<sequence>MLGARTFVVSFPAPGITLAMPLSLAGAGGQIDGVTDELLTSGTATTACGGGAKSSLAFRSMNGDLKGVFHPAGEWAYRRENWKESYNNKKE</sequence>
<accession>A0A9X6NGZ5</accession>
<evidence type="ECO:0000313" key="1">
    <source>
        <dbReference type="EMBL" id="OWA53069.1"/>
    </source>
</evidence>
<organism evidence="1 2">
    <name type="scientific">Hypsibius exemplaris</name>
    <name type="common">Freshwater tardigrade</name>
    <dbReference type="NCBI Taxonomy" id="2072580"/>
    <lineage>
        <taxon>Eukaryota</taxon>
        <taxon>Metazoa</taxon>
        <taxon>Ecdysozoa</taxon>
        <taxon>Tardigrada</taxon>
        <taxon>Eutardigrada</taxon>
        <taxon>Parachela</taxon>
        <taxon>Hypsibioidea</taxon>
        <taxon>Hypsibiidae</taxon>
        <taxon>Hypsibius</taxon>
    </lineage>
</organism>
<comment type="caution">
    <text evidence="1">The sequence shown here is derived from an EMBL/GenBank/DDBJ whole genome shotgun (WGS) entry which is preliminary data.</text>
</comment>
<dbReference type="Proteomes" id="UP000192578">
    <property type="component" value="Unassembled WGS sequence"/>
</dbReference>
<reference evidence="2" key="1">
    <citation type="submission" date="2017-01" db="EMBL/GenBank/DDBJ databases">
        <title>Comparative genomics of anhydrobiosis in the tardigrade Hypsibius dujardini.</title>
        <authorList>
            <person name="Yoshida Y."/>
            <person name="Koutsovoulos G."/>
            <person name="Laetsch D."/>
            <person name="Stevens L."/>
            <person name="Kumar S."/>
            <person name="Horikawa D."/>
            <person name="Ishino K."/>
            <person name="Komine S."/>
            <person name="Tomita M."/>
            <person name="Blaxter M."/>
            <person name="Arakawa K."/>
        </authorList>
    </citation>
    <scope>NUCLEOTIDE SEQUENCE [LARGE SCALE GENOMIC DNA]</scope>
    <source>
        <strain evidence="2">Z151</strain>
    </source>
</reference>
<gene>
    <name evidence="1" type="ORF">BV898_17504</name>
</gene>
<keyword evidence="2" id="KW-1185">Reference proteome</keyword>
<protein>
    <submittedName>
        <fullName evidence="1">Uncharacterized protein</fullName>
    </submittedName>
</protein>
<evidence type="ECO:0000313" key="2">
    <source>
        <dbReference type="Proteomes" id="UP000192578"/>
    </source>
</evidence>
<dbReference type="AlphaFoldDB" id="A0A9X6NGZ5"/>
<proteinExistence type="predicted"/>